<proteinExistence type="predicted"/>
<sequence>MGGRVAGTTPSWLRRAKRTAVTKAWPIAHLAQQPSRTVITSQC</sequence>
<accession>X8AMX5</accession>
<comment type="caution">
    <text evidence="1">The sequence shown here is derived from an EMBL/GenBank/DDBJ whole genome shotgun (WGS) entry which is preliminary data.</text>
</comment>
<organism evidence="1">
    <name type="scientific">Mycobacterium xenopi 4042</name>
    <dbReference type="NCBI Taxonomy" id="1299334"/>
    <lineage>
        <taxon>Bacteria</taxon>
        <taxon>Bacillati</taxon>
        <taxon>Actinomycetota</taxon>
        <taxon>Actinomycetes</taxon>
        <taxon>Mycobacteriales</taxon>
        <taxon>Mycobacteriaceae</taxon>
        <taxon>Mycobacterium</taxon>
    </lineage>
</organism>
<name>X8AMX5_MYCXE</name>
<dbReference type="EMBL" id="JAOB01000050">
    <property type="protein sequence ID" value="EUA32954.1"/>
    <property type="molecule type" value="Genomic_DNA"/>
</dbReference>
<dbReference type="AlphaFoldDB" id="X8AMX5"/>
<protein>
    <submittedName>
        <fullName evidence="1">Uncharacterized protein</fullName>
    </submittedName>
</protein>
<gene>
    <name evidence="1" type="ORF">I553_9066</name>
</gene>
<evidence type="ECO:0000313" key="1">
    <source>
        <dbReference type="EMBL" id="EUA32954.1"/>
    </source>
</evidence>
<reference evidence="1" key="1">
    <citation type="submission" date="2014-01" db="EMBL/GenBank/DDBJ databases">
        <authorList>
            <person name="Brown-Elliot B."/>
            <person name="Wallace R."/>
            <person name="Lenaerts A."/>
            <person name="Ordway D."/>
            <person name="DeGroote M.A."/>
            <person name="Parker T."/>
            <person name="Sizemore C."/>
            <person name="Tallon L.J."/>
            <person name="Sadzewicz L.K."/>
            <person name="Sengamalay N."/>
            <person name="Fraser C.M."/>
            <person name="Hine E."/>
            <person name="Shefchek K.A."/>
            <person name="Das S.P."/>
            <person name="Tettelin H."/>
        </authorList>
    </citation>
    <scope>NUCLEOTIDE SEQUENCE [LARGE SCALE GENOMIC DNA]</scope>
    <source>
        <strain evidence="1">4042</strain>
    </source>
</reference>